<keyword evidence="1" id="KW-0472">Membrane</keyword>
<sequence>MSYSLFNGLVSTIKDTAVLFSITISDVVNVLGHICSYGSNIKTTYQEERYWTTCLLLLVMCIYLACIAVGFFYVLPMWKGWLIAKCGLSPLLASVVSKRLLHTLCKQLLSIRKLIK</sequence>
<gene>
    <name evidence="2" type="ORF">ERS137959_04515</name>
</gene>
<evidence type="ECO:0000313" key="2">
    <source>
        <dbReference type="EMBL" id="CNE71957.1"/>
    </source>
</evidence>
<evidence type="ECO:0000313" key="3">
    <source>
        <dbReference type="Proteomes" id="UP000041601"/>
    </source>
</evidence>
<keyword evidence="1" id="KW-1133">Transmembrane helix</keyword>
<protein>
    <submittedName>
        <fullName evidence="2">Uncharacterized protein</fullName>
    </submittedName>
</protein>
<evidence type="ECO:0000256" key="1">
    <source>
        <dbReference type="SAM" id="Phobius"/>
    </source>
</evidence>
<proteinExistence type="predicted"/>
<keyword evidence="1" id="KW-0812">Transmembrane</keyword>
<dbReference type="Proteomes" id="UP000041601">
    <property type="component" value="Unassembled WGS sequence"/>
</dbReference>
<reference evidence="2 3" key="1">
    <citation type="submission" date="2015-03" db="EMBL/GenBank/DDBJ databases">
        <authorList>
            <consortium name="Pathogen Informatics"/>
            <person name="Murphy D."/>
        </authorList>
    </citation>
    <scope>NUCLEOTIDE SEQUENCE [LARGE SCALE GENOMIC DNA]</scope>
    <source>
        <strain evidence="2 3">IP05342</strain>
    </source>
</reference>
<name>A0ABM9SIT0_YEREN</name>
<comment type="caution">
    <text evidence="2">The sequence shown here is derived from an EMBL/GenBank/DDBJ whole genome shotgun (WGS) entry which is preliminary data.</text>
</comment>
<dbReference type="EMBL" id="CPXJ01000104">
    <property type="protein sequence ID" value="CNE71957.1"/>
    <property type="molecule type" value="Genomic_DNA"/>
</dbReference>
<accession>A0ABM9SIT0</accession>
<organism evidence="2 3">
    <name type="scientific">Yersinia enterocolitica</name>
    <dbReference type="NCBI Taxonomy" id="630"/>
    <lineage>
        <taxon>Bacteria</taxon>
        <taxon>Pseudomonadati</taxon>
        <taxon>Pseudomonadota</taxon>
        <taxon>Gammaproteobacteria</taxon>
        <taxon>Enterobacterales</taxon>
        <taxon>Yersiniaceae</taxon>
        <taxon>Yersinia</taxon>
    </lineage>
</organism>
<keyword evidence="3" id="KW-1185">Reference proteome</keyword>
<feature type="transmembrane region" description="Helical" evidence="1">
    <location>
        <begin position="50"/>
        <end position="75"/>
    </location>
</feature>